<dbReference type="Proteomes" id="UP000727407">
    <property type="component" value="Unassembled WGS sequence"/>
</dbReference>
<evidence type="ECO:0000256" key="2">
    <source>
        <dbReference type="ARBA" id="ARBA00004514"/>
    </source>
</evidence>
<feature type="non-terminal residue" evidence="9">
    <location>
        <position position="1"/>
    </location>
</feature>
<gene>
    <name evidence="9" type="ORF">DAT39_012017</name>
</gene>
<keyword evidence="5" id="KW-1003">Cell membrane</keyword>
<dbReference type="GO" id="GO:0005096">
    <property type="term" value="F:GTPase activator activity"/>
    <property type="evidence" value="ECO:0007669"/>
    <property type="project" value="UniProtKB-KW"/>
</dbReference>
<evidence type="ECO:0000256" key="6">
    <source>
        <dbReference type="ARBA" id="ARBA00022490"/>
    </source>
</evidence>
<comment type="subcellular location">
    <subcellularLocation>
        <location evidence="1">Cell membrane</location>
        <topology evidence="1">Peripheral membrane protein</topology>
        <orientation evidence="1">Cytoplasmic side</orientation>
    </subcellularLocation>
    <subcellularLocation>
        <location evidence="2">Cytoplasm</location>
        <location evidence="2">Cytosol</location>
    </subcellularLocation>
</comment>
<dbReference type="AlphaFoldDB" id="A0A8J4U240"/>
<keyword evidence="4" id="KW-0343">GTPase activation</keyword>
<organism evidence="9 10">
    <name type="scientific">Clarias magur</name>
    <name type="common">Asian catfish</name>
    <name type="synonym">Macropteronotus magur</name>
    <dbReference type="NCBI Taxonomy" id="1594786"/>
    <lineage>
        <taxon>Eukaryota</taxon>
        <taxon>Metazoa</taxon>
        <taxon>Chordata</taxon>
        <taxon>Craniata</taxon>
        <taxon>Vertebrata</taxon>
        <taxon>Euteleostomi</taxon>
        <taxon>Actinopterygii</taxon>
        <taxon>Neopterygii</taxon>
        <taxon>Teleostei</taxon>
        <taxon>Ostariophysi</taxon>
        <taxon>Siluriformes</taxon>
        <taxon>Clariidae</taxon>
        <taxon>Clarias</taxon>
    </lineage>
</organism>
<evidence type="ECO:0000256" key="1">
    <source>
        <dbReference type="ARBA" id="ARBA00004413"/>
    </source>
</evidence>
<dbReference type="InterPro" id="IPR044926">
    <property type="entry name" value="RGS_subdomain_2"/>
</dbReference>
<keyword evidence="6" id="KW-0963">Cytoplasm</keyword>
<evidence type="ECO:0000259" key="8">
    <source>
        <dbReference type="PROSITE" id="PS50132"/>
    </source>
</evidence>
<name>A0A8J4U240_CLAMG</name>
<accession>A0A8J4U240</accession>
<protein>
    <recommendedName>
        <fullName evidence="3">Regulator of G-protein signaling 1</fullName>
    </recommendedName>
</protein>
<dbReference type="EMBL" id="QNUK01000205">
    <property type="protein sequence ID" value="KAF5898258.1"/>
    <property type="molecule type" value="Genomic_DNA"/>
</dbReference>
<dbReference type="GO" id="GO:0005829">
    <property type="term" value="C:cytosol"/>
    <property type="evidence" value="ECO:0007669"/>
    <property type="project" value="UniProtKB-SubCell"/>
</dbReference>
<evidence type="ECO:0000313" key="10">
    <source>
        <dbReference type="Proteomes" id="UP000727407"/>
    </source>
</evidence>
<evidence type="ECO:0000256" key="5">
    <source>
        <dbReference type="ARBA" id="ARBA00022475"/>
    </source>
</evidence>
<evidence type="ECO:0000256" key="3">
    <source>
        <dbReference type="ARBA" id="ARBA00020118"/>
    </source>
</evidence>
<proteinExistence type="predicted"/>
<dbReference type="SUPFAM" id="SSF48097">
    <property type="entry name" value="Regulator of G-protein signaling, RGS"/>
    <property type="match status" value="1"/>
</dbReference>
<evidence type="ECO:0000313" key="9">
    <source>
        <dbReference type="EMBL" id="KAF5898258.1"/>
    </source>
</evidence>
<keyword evidence="10" id="KW-1185">Reference proteome</keyword>
<dbReference type="InterPro" id="IPR016137">
    <property type="entry name" value="RGS"/>
</dbReference>
<dbReference type="PANTHER" id="PTHR10845:SF34">
    <property type="entry name" value="REGULATOR OF G-PROTEIN SIGNALING 1"/>
    <property type="match status" value="1"/>
</dbReference>
<sequence length="64" mass="7524">MVDEGMKKTGLHAFTEFLKSEYSEENIKFWLACQDYKKLTCQTEMTCEANRIYSEYVQTEAPSQ</sequence>
<feature type="domain" description="RGS" evidence="8">
    <location>
        <begin position="7"/>
        <end position="64"/>
    </location>
</feature>
<dbReference type="GO" id="GO:0005886">
    <property type="term" value="C:plasma membrane"/>
    <property type="evidence" value="ECO:0007669"/>
    <property type="project" value="UniProtKB-SubCell"/>
</dbReference>
<reference evidence="9" key="1">
    <citation type="submission" date="2020-07" db="EMBL/GenBank/DDBJ databases">
        <title>Clarias magur genome sequencing, assembly and annotation.</title>
        <authorList>
            <person name="Kushwaha B."/>
            <person name="Kumar R."/>
            <person name="Das P."/>
            <person name="Joshi C.G."/>
            <person name="Kumar D."/>
            <person name="Nagpure N.S."/>
            <person name="Pandey M."/>
            <person name="Agarwal S."/>
            <person name="Srivastava S."/>
            <person name="Singh M."/>
            <person name="Sahoo L."/>
            <person name="Jayasankar P."/>
            <person name="Meher P.K."/>
            <person name="Koringa P.G."/>
            <person name="Iquebal M.A."/>
            <person name="Das S.P."/>
            <person name="Bit A."/>
            <person name="Patnaik S."/>
            <person name="Patel N."/>
            <person name="Shah T.M."/>
            <person name="Hinsu A."/>
            <person name="Jena J.K."/>
        </authorList>
    </citation>
    <scope>NUCLEOTIDE SEQUENCE</scope>
    <source>
        <strain evidence="9">CIFAMagur01</strain>
        <tissue evidence="9">Testis</tissue>
    </source>
</reference>
<dbReference type="OrthoDB" id="196547at2759"/>
<dbReference type="PROSITE" id="PS50132">
    <property type="entry name" value="RGS"/>
    <property type="match status" value="1"/>
</dbReference>
<dbReference type="Gene3D" id="1.10.167.10">
    <property type="entry name" value="Regulator of G-protein Signalling 4, domain 2"/>
    <property type="match status" value="1"/>
</dbReference>
<dbReference type="PANTHER" id="PTHR10845">
    <property type="entry name" value="REGULATOR OF G PROTEIN SIGNALING"/>
    <property type="match status" value="1"/>
</dbReference>
<evidence type="ECO:0000256" key="4">
    <source>
        <dbReference type="ARBA" id="ARBA00022468"/>
    </source>
</evidence>
<dbReference type="InterPro" id="IPR036305">
    <property type="entry name" value="RGS_sf"/>
</dbReference>
<keyword evidence="7" id="KW-0472">Membrane</keyword>
<dbReference type="Pfam" id="PF00615">
    <property type="entry name" value="RGS"/>
    <property type="match status" value="1"/>
</dbReference>
<dbReference type="PRINTS" id="PR01301">
    <property type="entry name" value="RGSPROTEIN"/>
</dbReference>
<comment type="caution">
    <text evidence="9">The sequence shown here is derived from an EMBL/GenBank/DDBJ whole genome shotgun (WGS) entry which is preliminary data.</text>
</comment>
<evidence type="ECO:0000256" key="7">
    <source>
        <dbReference type="ARBA" id="ARBA00023136"/>
    </source>
</evidence>